<name>A0A106BWC3_SHEFR</name>
<protein>
    <submittedName>
        <fullName evidence="2">Short-chain dehydrogenase</fullName>
    </submittedName>
</protein>
<dbReference type="InterPro" id="IPR010266">
    <property type="entry name" value="NnrS"/>
</dbReference>
<evidence type="ECO:0000256" key="1">
    <source>
        <dbReference type="SAM" id="Phobius"/>
    </source>
</evidence>
<feature type="transmembrane region" description="Helical" evidence="1">
    <location>
        <begin position="222"/>
        <end position="240"/>
    </location>
</feature>
<feature type="transmembrane region" description="Helical" evidence="1">
    <location>
        <begin position="302"/>
        <end position="324"/>
    </location>
</feature>
<keyword evidence="1" id="KW-0472">Membrane</keyword>
<feature type="transmembrane region" description="Helical" evidence="1">
    <location>
        <begin position="98"/>
        <end position="116"/>
    </location>
</feature>
<feature type="transmembrane region" description="Helical" evidence="1">
    <location>
        <begin position="153"/>
        <end position="173"/>
    </location>
</feature>
<comment type="caution">
    <text evidence="2">The sequence shown here is derived from an EMBL/GenBank/DDBJ whole genome shotgun (WGS) entry which is preliminary data.</text>
</comment>
<dbReference type="AlphaFoldDB" id="A0A106BWC3"/>
<sequence length="403" mass="45712">MLNIDDPAEIDNTPAIWRLGFRPFFLGGASVAALYIPLWLMGWFTPQYSLFNSEFWANVVPLWWHPHEMLFGFAMAIVCGFLLTAVQAWTNQPTITGRALMVTFGCWLIARLMLLLPMNIPLILPAIFDSLFLGLSALALWRCIYPVKQWRNIGFPIMLVVALLVNLASYYALSERNFSLSTQLWQGMIWWLAMVITIVGGRVIPFFTAMKIQQPKPDPINVLENTLLLAMGLLFIQAISHWFPKGIEQALLAVAGILHLVRFARWQAHKTLKEPMLWSLHISYLSLPITLLLMAINIDNEYAYRTLLHLFAIGGIASLCLSMISRVSLGHTSRNIYQGPNMTWAFLCLPLAAVLRAGMPLLMPEYTQIWLWAAGACWFVGFGLFVWFYAPILLRPRLDGRPG</sequence>
<dbReference type="Pfam" id="PF05940">
    <property type="entry name" value="NnrS"/>
    <property type="match status" value="1"/>
</dbReference>
<reference evidence="2 3" key="1">
    <citation type="submission" date="2016-01" db="EMBL/GenBank/DDBJ databases">
        <title>Draft genome of the antarctic isolate Shewanella frigidimarina Ag06-30.</title>
        <authorList>
            <person name="Parmeciano Di Noto G."/>
            <person name="Vazquez S."/>
            <person name="Mac Cormack W."/>
            <person name="Iriarte A."/>
            <person name="Quiroga C."/>
        </authorList>
    </citation>
    <scope>NUCLEOTIDE SEQUENCE [LARGE SCALE GENOMIC DNA]</scope>
    <source>
        <strain evidence="2 3">Ag06-30</strain>
    </source>
</reference>
<feature type="transmembrane region" description="Helical" evidence="1">
    <location>
        <begin position="246"/>
        <end position="264"/>
    </location>
</feature>
<accession>A0A106BWC3</accession>
<feature type="transmembrane region" description="Helical" evidence="1">
    <location>
        <begin position="188"/>
        <end position="210"/>
    </location>
</feature>
<feature type="transmembrane region" description="Helical" evidence="1">
    <location>
        <begin position="276"/>
        <end position="296"/>
    </location>
</feature>
<feature type="transmembrane region" description="Helical" evidence="1">
    <location>
        <begin position="122"/>
        <end position="141"/>
    </location>
</feature>
<gene>
    <name evidence="2" type="ORF">AWJ07_11040</name>
</gene>
<keyword evidence="1" id="KW-1133">Transmembrane helix</keyword>
<feature type="transmembrane region" description="Helical" evidence="1">
    <location>
        <begin position="24"/>
        <end position="44"/>
    </location>
</feature>
<dbReference type="RefSeq" id="WP_059748017.1">
    <property type="nucleotide sequence ID" value="NZ_LRDC01000090.1"/>
</dbReference>
<evidence type="ECO:0000313" key="3">
    <source>
        <dbReference type="Proteomes" id="UP000055702"/>
    </source>
</evidence>
<organism evidence="2">
    <name type="scientific">Shewanella frigidimarina</name>
    <dbReference type="NCBI Taxonomy" id="56812"/>
    <lineage>
        <taxon>Bacteria</taxon>
        <taxon>Pseudomonadati</taxon>
        <taxon>Pseudomonadota</taxon>
        <taxon>Gammaproteobacteria</taxon>
        <taxon>Alteromonadales</taxon>
        <taxon>Shewanellaceae</taxon>
        <taxon>Shewanella</taxon>
    </lineage>
</organism>
<dbReference type="Proteomes" id="UP000055702">
    <property type="component" value="Unassembled WGS sequence"/>
</dbReference>
<feature type="transmembrane region" description="Helical" evidence="1">
    <location>
        <begin position="369"/>
        <end position="394"/>
    </location>
</feature>
<proteinExistence type="predicted"/>
<keyword evidence="1" id="KW-0812">Transmembrane</keyword>
<feature type="transmembrane region" description="Helical" evidence="1">
    <location>
        <begin position="344"/>
        <end position="363"/>
    </location>
</feature>
<dbReference type="EMBL" id="LRDC01000090">
    <property type="protein sequence ID" value="KVW99833.1"/>
    <property type="molecule type" value="Genomic_DNA"/>
</dbReference>
<evidence type="ECO:0000313" key="2">
    <source>
        <dbReference type="EMBL" id="KVW99833.1"/>
    </source>
</evidence>
<feature type="transmembrane region" description="Helical" evidence="1">
    <location>
        <begin position="64"/>
        <end position="86"/>
    </location>
</feature>